<evidence type="ECO:0000313" key="2">
    <source>
        <dbReference type="EMBL" id="KAK8874566.1"/>
    </source>
</evidence>
<evidence type="ECO:0000313" key="3">
    <source>
        <dbReference type="Proteomes" id="UP001390339"/>
    </source>
</evidence>
<dbReference type="EMBL" id="JAPCWZ010000003">
    <property type="protein sequence ID" value="KAK8874566.1"/>
    <property type="molecule type" value="Genomic_DNA"/>
</dbReference>
<dbReference type="Proteomes" id="UP001390339">
    <property type="component" value="Unassembled WGS sequence"/>
</dbReference>
<gene>
    <name evidence="2" type="ORF">PGQ11_005080</name>
</gene>
<reference evidence="2 3" key="1">
    <citation type="journal article" date="2024" name="IMA Fungus">
        <title>Apiospora arundinis, a panoply of carbohydrate-active enzymes and secondary metabolites.</title>
        <authorList>
            <person name="Sorensen T."/>
            <person name="Petersen C."/>
            <person name="Muurmann A.T."/>
            <person name="Christiansen J.V."/>
            <person name="Brundto M.L."/>
            <person name="Overgaard C.K."/>
            <person name="Boysen A.T."/>
            <person name="Wollenberg R.D."/>
            <person name="Larsen T.O."/>
            <person name="Sorensen J.L."/>
            <person name="Nielsen K.L."/>
            <person name="Sondergaard T.E."/>
        </authorList>
    </citation>
    <scope>NUCLEOTIDE SEQUENCE [LARGE SCALE GENOMIC DNA]</scope>
    <source>
        <strain evidence="2 3">AAU 773</strain>
    </source>
</reference>
<accession>A0ABR2JA35</accession>
<feature type="compositionally biased region" description="Polar residues" evidence="1">
    <location>
        <begin position="1"/>
        <end position="16"/>
    </location>
</feature>
<keyword evidence="3" id="KW-1185">Reference proteome</keyword>
<feature type="region of interest" description="Disordered" evidence="1">
    <location>
        <begin position="1"/>
        <end position="24"/>
    </location>
</feature>
<proteinExistence type="predicted"/>
<organism evidence="2 3">
    <name type="scientific">Apiospora arundinis</name>
    <dbReference type="NCBI Taxonomy" id="335852"/>
    <lineage>
        <taxon>Eukaryota</taxon>
        <taxon>Fungi</taxon>
        <taxon>Dikarya</taxon>
        <taxon>Ascomycota</taxon>
        <taxon>Pezizomycotina</taxon>
        <taxon>Sordariomycetes</taxon>
        <taxon>Xylariomycetidae</taxon>
        <taxon>Amphisphaeriales</taxon>
        <taxon>Apiosporaceae</taxon>
        <taxon>Apiospora</taxon>
    </lineage>
</organism>
<comment type="caution">
    <text evidence="2">The sequence shown here is derived from an EMBL/GenBank/DDBJ whole genome shotgun (WGS) entry which is preliminary data.</text>
</comment>
<name>A0ABR2JA35_9PEZI</name>
<evidence type="ECO:0000256" key="1">
    <source>
        <dbReference type="SAM" id="MobiDB-lite"/>
    </source>
</evidence>
<sequence>MSQSLPSNARTVSNRGRGSWLKKNQKVPMRNTYPQYDLSDLVLDLDAEGSKHVRKYDKSIDGIDWATTVQNCEQLALARRVQGFEDQYKQEAEQYDKTSQIPYDPWQVSDLDIFAYALLDSSFKDGLQPRKTNTRPCTDRGPTSKFERIVETVHRRNGIPRHAQADTASGLPYLMRRQKKHKRSNPDDGGLFRSDIGKCQNAMEMRRIIQIQLSRPGGSKLISSQSHAIARRCQALELAACKTNHRDELEELLGFVNDVTIKLASEGHPVSDNLPGVGLRISGSYGSFPAMQMYFAATDRWRTDHMAPFVDAALARALLFLSLQTSHKKIPSIAQDALVSRVTAYTTLTGYGMCGQTFEMSYQKALRQRTRDPLRHHEHFLHILAELGAFRTIWHIFQKSDAGKAPYIPRENYDWFMTAILRASRNVSSGRIQFTKGTFEQASGDYETDCKLDLKTIMSSSIHYRPKMAKYKETGDESLEDALSTLYDFLEPEEASQRVRSYILAALRKKSITDSMSDLMDLMHGPRSS</sequence>
<protein>
    <submittedName>
        <fullName evidence="2">Uncharacterized protein</fullName>
    </submittedName>
</protein>